<dbReference type="AlphaFoldDB" id="A0A2T0LVV3"/>
<reference evidence="13 14" key="1">
    <citation type="submission" date="2018-03" db="EMBL/GenBank/DDBJ databases">
        <title>Genomic Encyclopedia of Type Strains, Phase III (KMG-III): the genomes of soil and plant-associated and newly described type strains.</title>
        <authorList>
            <person name="Whitman W."/>
        </authorList>
    </citation>
    <scope>NUCLEOTIDE SEQUENCE [LARGE SCALE GENOMIC DNA]</scope>
    <source>
        <strain evidence="13 14">CGMCC 4.7104</strain>
    </source>
</reference>
<name>A0A2T0LVV3_9ACTN</name>
<dbReference type="PANTHER" id="PTHR24421:SF10">
    <property type="entry name" value="NITRATE_NITRITE SENSOR PROTEIN NARQ"/>
    <property type="match status" value="1"/>
</dbReference>
<evidence type="ECO:0000256" key="5">
    <source>
        <dbReference type="ARBA" id="ARBA00022741"/>
    </source>
</evidence>
<accession>A0A2T0LVV3</accession>
<evidence type="ECO:0000313" key="14">
    <source>
        <dbReference type="Proteomes" id="UP000238312"/>
    </source>
</evidence>
<comment type="caution">
    <text evidence="13">The sequence shown here is derived from an EMBL/GenBank/DDBJ whole genome shotgun (WGS) entry which is preliminary data.</text>
</comment>
<feature type="domain" description="DUF7134" evidence="12">
    <location>
        <begin position="31"/>
        <end position="167"/>
    </location>
</feature>
<dbReference type="EC" id="2.7.13.3" evidence="2"/>
<dbReference type="GO" id="GO:0046983">
    <property type="term" value="F:protein dimerization activity"/>
    <property type="evidence" value="ECO:0007669"/>
    <property type="project" value="InterPro"/>
</dbReference>
<dbReference type="GO" id="GO:0005524">
    <property type="term" value="F:ATP binding"/>
    <property type="evidence" value="ECO:0007669"/>
    <property type="project" value="UniProtKB-KW"/>
</dbReference>
<dbReference type="Pfam" id="PF07730">
    <property type="entry name" value="HisKA_3"/>
    <property type="match status" value="1"/>
</dbReference>
<keyword evidence="5" id="KW-0547">Nucleotide-binding</keyword>
<dbReference type="InterPro" id="IPR036890">
    <property type="entry name" value="HATPase_C_sf"/>
</dbReference>
<keyword evidence="14" id="KW-1185">Reference proteome</keyword>
<dbReference type="InterPro" id="IPR011712">
    <property type="entry name" value="Sig_transdc_His_kin_sub3_dim/P"/>
</dbReference>
<keyword evidence="9" id="KW-0472">Membrane</keyword>
<feature type="transmembrane region" description="Helical" evidence="9">
    <location>
        <begin position="146"/>
        <end position="163"/>
    </location>
</feature>
<dbReference type="GO" id="GO:0016020">
    <property type="term" value="C:membrane"/>
    <property type="evidence" value="ECO:0007669"/>
    <property type="project" value="InterPro"/>
</dbReference>
<keyword evidence="4" id="KW-0808">Transferase</keyword>
<evidence type="ECO:0000256" key="9">
    <source>
        <dbReference type="SAM" id="Phobius"/>
    </source>
</evidence>
<dbReference type="Pfam" id="PF02518">
    <property type="entry name" value="HATPase_c"/>
    <property type="match status" value="1"/>
</dbReference>
<dbReference type="Gene3D" id="1.20.5.1930">
    <property type="match status" value="1"/>
</dbReference>
<gene>
    <name evidence="13" type="ORF">B0I32_14128</name>
</gene>
<dbReference type="InterPro" id="IPR055558">
    <property type="entry name" value="DUF7134"/>
</dbReference>
<dbReference type="GO" id="GO:0000155">
    <property type="term" value="F:phosphorelay sensor kinase activity"/>
    <property type="evidence" value="ECO:0007669"/>
    <property type="project" value="InterPro"/>
</dbReference>
<keyword evidence="7" id="KW-0067">ATP-binding</keyword>
<dbReference type="Gene3D" id="3.30.565.10">
    <property type="entry name" value="Histidine kinase-like ATPase, C-terminal domain"/>
    <property type="match status" value="1"/>
</dbReference>
<evidence type="ECO:0000256" key="3">
    <source>
        <dbReference type="ARBA" id="ARBA00022553"/>
    </source>
</evidence>
<dbReference type="SUPFAM" id="SSF55874">
    <property type="entry name" value="ATPase domain of HSP90 chaperone/DNA topoisomerase II/histidine kinase"/>
    <property type="match status" value="1"/>
</dbReference>
<dbReference type="Pfam" id="PF23539">
    <property type="entry name" value="DUF7134"/>
    <property type="match status" value="1"/>
</dbReference>
<evidence type="ECO:0000313" key="13">
    <source>
        <dbReference type="EMBL" id="PRX48072.1"/>
    </source>
</evidence>
<feature type="domain" description="Histidine kinase/HSP90-like ATPase" evidence="10">
    <location>
        <begin position="290"/>
        <end position="373"/>
    </location>
</feature>
<dbReference type="InterPro" id="IPR050482">
    <property type="entry name" value="Sensor_HK_TwoCompSys"/>
</dbReference>
<evidence type="ECO:0000256" key="6">
    <source>
        <dbReference type="ARBA" id="ARBA00022777"/>
    </source>
</evidence>
<evidence type="ECO:0000256" key="4">
    <source>
        <dbReference type="ARBA" id="ARBA00022679"/>
    </source>
</evidence>
<keyword evidence="6 13" id="KW-0418">Kinase</keyword>
<keyword evidence="3" id="KW-0597">Phosphoprotein</keyword>
<dbReference type="CDD" id="cd16917">
    <property type="entry name" value="HATPase_UhpB-NarQ-NarX-like"/>
    <property type="match status" value="1"/>
</dbReference>
<keyword evidence="9" id="KW-1133">Transmembrane helix</keyword>
<evidence type="ECO:0000256" key="8">
    <source>
        <dbReference type="ARBA" id="ARBA00023012"/>
    </source>
</evidence>
<evidence type="ECO:0000256" key="2">
    <source>
        <dbReference type="ARBA" id="ARBA00012438"/>
    </source>
</evidence>
<organism evidence="13 14">
    <name type="scientific">Nonomuraea fuscirosea</name>
    <dbReference type="NCBI Taxonomy" id="1291556"/>
    <lineage>
        <taxon>Bacteria</taxon>
        <taxon>Bacillati</taxon>
        <taxon>Actinomycetota</taxon>
        <taxon>Actinomycetes</taxon>
        <taxon>Streptosporangiales</taxon>
        <taxon>Streptosporangiaceae</taxon>
        <taxon>Nonomuraea</taxon>
    </lineage>
</organism>
<dbReference type="EMBL" id="PVNG01000041">
    <property type="protein sequence ID" value="PRX48072.1"/>
    <property type="molecule type" value="Genomic_DNA"/>
</dbReference>
<evidence type="ECO:0000259" key="10">
    <source>
        <dbReference type="Pfam" id="PF02518"/>
    </source>
</evidence>
<evidence type="ECO:0000259" key="12">
    <source>
        <dbReference type="Pfam" id="PF23539"/>
    </source>
</evidence>
<evidence type="ECO:0000256" key="7">
    <source>
        <dbReference type="ARBA" id="ARBA00022840"/>
    </source>
</evidence>
<feature type="transmembrane region" description="Helical" evidence="9">
    <location>
        <begin position="26"/>
        <end position="48"/>
    </location>
</feature>
<proteinExistence type="predicted"/>
<dbReference type="InterPro" id="IPR003594">
    <property type="entry name" value="HATPase_dom"/>
</dbReference>
<sequence>MTPDSVARVGNVLEQPRPPLLSRIPGWAWVSLDIVVALLLAAGFLGLIHSRNPAQPGLLDFTGALATSLPLAVRRLWPRAVFVVVLIGGLRMREFLIPQADPFGLPLVLYTLATRNKAVPALLVAVAVTTQGVVELPLRGQTVDQLGLVLAIVVAAWTTGTAVRQRRLYTEQLAAQAEDRARAEAARERLRIARELHDVIGHSLSTIAVQAGIERHVGDARETSRALGSIEETSRSALRETRRLLGVLREDGPADVVPAPDLGELLSGVRAAGLEVELRLDGKVRGEMELTVYRIVQEALTNVLKHAAAHRATVLIERQEEELVVEIADDGRNARERPYGHGLTGLRERVRIFGGEFEAGAHPVRGFRVTARLAL</sequence>
<evidence type="ECO:0000256" key="1">
    <source>
        <dbReference type="ARBA" id="ARBA00000085"/>
    </source>
</evidence>
<dbReference type="PANTHER" id="PTHR24421">
    <property type="entry name" value="NITRATE/NITRITE SENSOR PROTEIN NARX-RELATED"/>
    <property type="match status" value="1"/>
</dbReference>
<keyword evidence="8" id="KW-0902">Two-component regulatory system</keyword>
<feature type="domain" description="Signal transduction histidine kinase subgroup 3 dimerisation and phosphoacceptor" evidence="11">
    <location>
        <begin position="188"/>
        <end position="251"/>
    </location>
</feature>
<protein>
    <recommendedName>
        <fullName evidence="2">histidine kinase</fullName>
        <ecNumber evidence="2">2.7.13.3</ecNumber>
    </recommendedName>
</protein>
<keyword evidence="9" id="KW-0812">Transmembrane</keyword>
<dbReference type="Proteomes" id="UP000238312">
    <property type="component" value="Unassembled WGS sequence"/>
</dbReference>
<evidence type="ECO:0000259" key="11">
    <source>
        <dbReference type="Pfam" id="PF07730"/>
    </source>
</evidence>
<comment type="catalytic activity">
    <reaction evidence="1">
        <text>ATP + protein L-histidine = ADP + protein N-phospho-L-histidine.</text>
        <dbReference type="EC" id="2.7.13.3"/>
    </reaction>
</comment>